<accession>A0A518IYS6</accession>
<evidence type="ECO:0000313" key="1">
    <source>
        <dbReference type="EMBL" id="QDV58239.1"/>
    </source>
</evidence>
<reference evidence="1 2" key="1">
    <citation type="submission" date="2019-02" db="EMBL/GenBank/DDBJ databases">
        <title>Deep-cultivation of Planctomycetes and their phenomic and genomic characterization uncovers novel biology.</title>
        <authorList>
            <person name="Wiegand S."/>
            <person name="Jogler M."/>
            <person name="Boedeker C."/>
            <person name="Pinto D."/>
            <person name="Vollmers J."/>
            <person name="Rivas-Marin E."/>
            <person name="Kohn T."/>
            <person name="Peeters S.H."/>
            <person name="Heuer A."/>
            <person name="Rast P."/>
            <person name="Oberbeckmann S."/>
            <person name="Bunk B."/>
            <person name="Jeske O."/>
            <person name="Meyerdierks A."/>
            <person name="Storesund J.E."/>
            <person name="Kallscheuer N."/>
            <person name="Luecker S."/>
            <person name="Lage O.M."/>
            <person name="Pohl T."/>
            <person name="Merkel B.J."/>
            <person name="Hornburger P."/>
            <person name="Mueller R.-W."/>
            <person name="Bruemmer F."/>
            <person name="Labrenz M."/>
            <person name="Spormann A.M."/>
            <person name="Op den Camp H."/>
            <person name="Overmann J."/>
            <person name="Amann R."/>
            <person name="Jetten M.S.M."/>
            <person name="Mascher T."/>
            <person name="Medema M.H."/>
            <person name="Devos D.P."/>
            <person name="Kaster A.-K."/>
            <person name="Ovreas L."/>
            <person name="Rohde M."/>
            <person name="Galperin M.Y."/>
            <person name="Jogler C."/>
        </authorList>
    </citation>
    <scope>NUCLEOTIDE SEQUENCE [LARGE SCALE GENOMIC DNA]</scope>
    <source>
        <strain evidence="1 2">Mal33</strain>
    </source>
</reference>
<proteinExistence type="predicted"/>
<keyword evidence="2" id="KW-1185">Reference proteome</keyword>
<dbReference type="InterPro" id="IPR036412">
    <property type="entry name" value="HAD-like_sf"/>
</dbReference>
<dbReference type="EMBL" id="CP036318">
    <property type="protein sequence ID" value="QDV58239.1"/>
    <property type="molecule type" value="Genomic_DNA"/>
</dbReference>
<dbReference type="InterPro" id="IPR023214">
    <property type="entry name" value="HAD_sf"/>
</dbReference>
<name>A0A518IYS6_9BACT</name>
<sequence length="295" mass="31909">MIRIVMLDFVGTLVRDDHVLPHVPAALNALRSFVTADGDPLEICLIADPAETPQHAGESEAEFFERLGELGLRQFFEPVEQRVVFVSRQELSEPNARWFHDAIDRLEIEASPSDCLMIAKAASCIAACKSQGIDTLRFGDSADAAGVDFSDWSDAPDLVAQRLGATGDTNSDAILAAALEQDLQLSDVAILQRLPGNRVSAAGNRLHPVNDPALGDCDGVSVYVPVQFDVRLDGEGKIAAVDQHPVTELDAAEAAMQLKALVDANRIAGGDGDRGKTHRIETQGEHRVLKRIRFQ</sequence>
<dbReference type="SUPFAM" id="SSF56784">
    <property type="entry name" value="HAD-like"/>
    <property type="match status" value="1"/>
</dbReference>
<organism evidence="1 2">
    <name type="scientific">Rosistilla oblonga</name>
    <dbReference type="NCBI Taxonomy" id="2527990"/>
    <lineage>
        <taxon>Bacteria</taxon>
        <taxon>Pseudomonadati</taxon>
        <taxon>Planctomycetota</taxon>
        <taxon>Planctomycetia</taxon>
        <taxon>Pirellulales</taxon>
        <taxon>Pirellulaceae</taxon>
        <taxon>Rosistilla</taxon>
    </lineage>
</organism>
<dbReference type="RefSeq" id="WP_145288411.1">
    <property type="nucleotide sequence ID" value="NZ_CP036318.1"/>
</dbReference>
<dbReference type="Proteomes" id="UP000316770">
    <property type="component" value="Chromosome"/>
</dbReference>
<gene>
    <name evidence="1" type="ORF">Mal33_42570</name>
</gene>
<protein>
    <submittedName>
        <fullName evidence="1">Uncharacterized protein</fullName>
    </submittedName>
</protein>
<dbReference type="Gene3D" id="3.40.50.1000">
    <property type="entry name" value="HAD superfamily/HAD-like"/>
    <property type="match status" value="1"/>
</dbReference>
<evidence type="ECO:0000313" key="2">
    <source>
        <dbReference type="Proteomes" id="UP000316770"/>
    </source>
</evidence>
<dbReference type="AlphaFoldDB" id="A0A518IYS6"/>